<dbReference type="CDD" id="cd02440">
    <property type="entry name" value="AdoMet_MTases"/>
    <property type="match status" value="1"/>
</dbReference>
<dbReference type="AlphaFoldDB" id="A0A2T0T3Q5"/>
<dbReference type="InterPro" id="IPR041698">
    <property type="entry name" value="Methyltransf_25"/>
</dbReference>
<evidence type="ECO:0000256" key="2">
    <source>
        <dbReference type="ARBA" id="ARBA00022679"/>
    </source>
</evidence>
<keyword evidence="3" id="KW-0949">S-adenosyl-L-methionine</keyword>
<dbReference type="OrthoDB" id="189743at2"/>
<accession>A0A2T0T3Q5</accession>
<reference evidence="5 6" key="1">
    <citation type="submission" date="2018-03" db="EMBL/GenBank/DDBJ databases">
        <title>Genomic Encyclopedia of Archaeal and Bacterial Type Strains, Phase II (KMG-II): from individual species to whole genera.</title>
        <authorList>
            <person name="Goeker M."/>
        </authorList>
    </citation>
    <scope>NUCLEOTIDE SEQUENCE [LARGE SCALE GENOMIC DNA]</scope>
    <source>
        <strain evidence="5 6">DSM 44720</strain>
    </source>
</reference>
<protein>
    <submittedName>
        <fullName evidence="5">Thiopurine S-methyltransferase</fullName>
    </submittedName>
</protein>
<dbReference type="PANTHER" id="PTHR43464">
    <property type="entry name" value="METHYLTRANSFERASE"/>
    <property type="match status" value="1"/>
</dbReference>
<dbReference type="GO" id="GO:0032259">
    <property type="term" value="P:methylation"/>
    <property type="evidence" value="ECO:0007669"/>
    <property type="project" value="UniProtKB-KW"/>
</dbReference>
<feature type="domain" description="Methyltransferase" evidence="4">
    <location>
        <begin position="61"/>
        <end position="153"/>
    </location>
</feature>
<evidence type="ECO:0000256" key="1">
    <source>
        <dbReference type="ARBA" id="ARBA00022603"/>
    </source>
</evidence>
<organism evidence="5 6">
    <name type="scientific">Umezawaea tangerina</name>
    <dbReference type="NCBI Taxonomy" id="84725"/>
    <lineage>
        <taxon>Bacteria</taxon>
        <taxon>Bacillati</taxon>
        <taxon>Actinomycetota</taxon>
        <taxon>Actinomycetes</taxon>
        <taxon>Pseudonocardiales</taxon>
        <taxon>Pseudonocardiaceae</taxon>
        <taxon>Umezawaea</taxon>
    </lineage>
</organism>
<dbReference type="Gene3D" id="3.40.50.150">
    <property type="entry name" value="Vaccinia Virus protein VP39"/>
    <property type="match status" value="1"/>
</dbReference>
<dbReference type="EMBL" id="PVTF01000006">
    <property type="protein sequence ID" value="PRY40292.1"/>
    <property type="molecule type" value="Genomic_DNA"/>
</dbReference>
<dbReference type="Proteomes" id="UP000239494">
    <property type="component" value="Unassembled WGS sequence"/>
</dbReference>
<dbReference type="InterPro" id="IPR029063">
    <property type="entry name" value="SAM-dependent_MTases_sf"/>
</dbReference>
<evidence type="ECO:0000313" key="6">
    <source>
        <dbReference type="Proteomes" id="UP000239494"/>
    </source>
</evidence>
<dbReference type="Pfam" id="PF13649">
    <property type="entry name" value="Methyltransf_25"/>
    <property type="match status" value="1"/>
</dbReference>
<comment type="caution">
    <text evidence="5">The sequence shown here is derived from an EMBL/GenBank/DDBJ whole genome shotgun (WGS) entry which is preliminary data.</text>
</comment>
<dbReference type="GO" id="GO:0008168">
    <property type="term" value="F:methyltransferase activity"/>
    <property type="evidence" value="ECO:0007669"/>
    <property type="project" value="UniProtKB-KW"/>
</dbReference>
<evidence type="ECO:0000313" key="5">
    <source>
        <dbReference type="EMBL" id="PRY40292.1"/>
    </source>
</evidence>
<name>A0A2T0T3Q5_9PSEU</name>
<evidence type="ECO:0000259" key="4">
    <source>
        <dbReference type="Pfam" id="PF13649"/>
    </source>
</evidence>
<gene>
    <name evidence="5" type="ORF">CLV43_10626</name>
</gene>
<evidence type="ECO:0000256" key="3">
    <source>
        <dbReference type="ARBA" id="ARBA00022691"/>
    </source>
</evidence>
<proteinExistence type="predicted"/>
<dbReference type="PANTHER" id="PTHR43464:SF19">
    <property type="entry name" value="UBIQUINONE BIOSYNTHESIS O-METHYLTRANSFERASE, MITOCHONDRIAL"/>
    <property type="match status" value="1"/>
</dbReference>
<dbReference type="SUPFAM" id="SSF53335">
    <property type="entry name" value="S-adenosyl-L-methionine-dependent methyltransferases"/>
    <property type="match status" value="1"/>
</dbReference>
<keyword evidence="6" id="KW-1185">Reference proteome</keyword>
<sequence length="206" mass="22152">MSTADDAHTRHLAAADPTGWFEHLYAEAENGTANVPWDVGDPHGLLVAWARDLDGTGRRALVVGCGLGRDSEFVAARGFATTAFDIAPTAIATTRRRFPDSPVDYRVADLFAPPADWHRSFDLVVESITVQALPVALHQRAIAAIADFVAPGGTLLAIAVARDDVVPEGPPWPLTEAEVRSFATGGLREVSVDRPDGRWCAEFRRG</sequence>
<keyword evidence="2 5" id="KW-0808">Transferase</keyword>
<dbReference type="RefSeq" id="WP_106188875.1">
    <property type="nucleotide sequence ID" value="NZ_PVTF01000006.1"/>
</dbReference>
<keyword evidence="1 5" id="KW-0489">Methyltransferase</keyword>